<protein>
    <submittedName>
        <fullName evidence="2">Uncharacterized protein</fullName>
    </submittedName>
</protein>
<proteinExistence type="predicted"/>
<dbReference type="RefSeq" id="WP_194538785.1">
    <property type="nucleotide sequence ID" value="NZ_JACEFB010000010.1"/>
</dbReference>
<sequence length="81" mass="8709">MWRNPTEALVVITGFHAQEDHHADENDQCDNHTDHDFGSAEEVHHGGGSFLEKGLDGDNTIDSASRLLPELALGSSGDGVQ</sequence>
<comment type="caution">
    <text evidence="2">The sequence shown here is derived from an EMBL/GenBank/DDBJ whole genome shotgun (WGS) entry which is preliminary data.</text>
</comment>
<accession>A0A7V8VFL3</accession>
<dbReference type="Proteomes" id="UP000542342">
    <property type="component" value="Unassembled WGS sequence"/>
</dbReference>
<organism evidence="2 3">
    <name type="scientific">Thermogemmata fonticola</name>
    <dbReference type="NCBI Taxonomy" id="2755323"/>
    <lineage>
        <taxon>Bacteria</taxon>
        <taxon>Pseudomonadati</taxon>
        <taxon>Planctomycetota</taxon>
        <taxon>Planctomycetia</taxon>
        <taxon>Gemmatales</taxon>
        <taxon>Gemmataceae</taxon>
        <taxon>Thermogemmata</taxon>
    </lineage>
</organism>
<evidence type="ECO:0000313" key="2">
    <source>
        <dbReference type="EMBL" id="MBA2227051.1"/>
    </source>
</evidence>
<keyword evidence="3" id="KW-1185">Reference proteome</keyword>
<dbReference type="EMBL" id="JACEFB010000010">
    <property type="protein sequence ID" value="MBA2227051.1"/>
    <property type="molecule type" value="Genomic_DNA"/>
</dbReference>
<evidence type="ECO:0000313" key="3">
    <source>
        <dbReference type="Proteomes" id="UP000542342"/>
    </source>
</evidence>
<reference evidence="2 3" key="1">
    <citation type="submission" date="2020-07" db="EMBL/GenBank/DDBJ databases">
        <title>Thermogemmata thermophila gen. nov., sp. nov., a novel moderate thermophilic planctomycete from a Kamchatka hot spring.</title>
        <authorList>
            <person name="Elcheninov A.G."/>
            <person name="Podosokorskaya O.A."/>
            <person name="Kovaleva O.L."/>
            <person name="Novikov A."/>
            <person name="Bonch-Osmolovskaya E.A."/>
            <person name="Toshchakov S.V."/>
            <person name="Kublanov I.V."/>
        </authorList>
    </citation>
    <scope>NUCLEOTIDE SEQUENCE [LARGE SCALE GENOMIC DNA]</scope>
    <source>
        <strain evidence="2 3">2918</strain>
    </source>
</reference>
<dbReference type="AlphaFoldDB" id="A0A7V8VFL3"/>
<feature type="compositionally biased region" description="Basic and acidic residues" evidence="1">
    <location>
        <begin position="21"/>
        <end position="45"/>
    </location>
</feature>
<feature type="region of interest" description="Disordered" evidence="1">
    <location>
        <begin position="21"/>
        <end position="61"/>
    </location>
</feature>
<evidence type="ECO:0000256" key="1">
    <source>
        <dbReference type="SAM" id="MobiDB-lite"/>
    </source>
</evidence>
<gene>
    <name evidence="2" type="ORF">H0921_12870</name>
</gene>
<name>A0A7V8VFL3_9BACT</name>